<sequence>MRSTASIMHLDLDAFFAAVEQRDKPSLRGKPVCVGGIGARGVVATASYEARKFGARSAMPTAEARRRCPPGTAFLYPRGDAYRASSRIVMGLLHEASPLVEQVSVDEAYVDLAASDGIELTPEGVRAAARELLTEIARATGGLTASAGIGSSKMLAKICSDLEKPAGLVVVPPGRELELLAPMSVRVISGVGPATEARLRSFGVETVADLQRMELPDLVSIFGSAHGESLHRLARAQDDRPVVVEREAKSVSAEETFEQDVVDHAVLDAELVSLARRTAARLGKSAMFARTVTIKVRQHDFATSTRSETLLHPTGDAGAILDVARRLLAGVDVSGGLRLLGVGVSGLSTHAQEQLRFDEDAEQELPIPVDAAEVDVPATPAGDVRRTPGPAAYSTGPPQWWPGQDVEHEVHGAGWVWGSGLGRVTVRFEGPTTVPGPVRTFRARDAQLSKAGPPRW</sequence>
<dbReference type="Pfam" id="PF21999">
    <property type="entry name" value="IMS_HHH_1"/>
    <property type="match status" value="1"/>
</dbReference>
<dbReference type="EMBL" id="RJJQ01000002">
    <property type="protein sequence ID" value="RNI24685.1"/>
    <property type="molecule type" value="Genomic_DNA"/>
</dbReference>
<keyword evidence="11 16" id="KW-0239">DNA-directed DNA polymerase</keyword>
<dbReference type="GO" id="GO:0005829">
    <property type="term" value="C:cytosol"/>
    <property type="evidence" value="ECO:0007669"/>
    <property type="project" value="TreeGrafter"/>
</dbReference>
<comment type="function">
    <text evidence="14 16">Poorly processive, error-prone DNA polymerase involved in untargeted mutagenesis. Copies undamaged DNA at stalled replication forks, which arise in vivo from mismatched or misaligned primer ends. These misaligned primers can be extended by PolIV. Exhibits no 3'-5' exonuclease (proofreading) activity. May be involved in translesional synthesis, in conjunction with the beta clamp from PolIII.</text>
</comment>
<dbReference type="OrthoDB" id="9808813at2"/>
<feature type="active site" evidence="16">
    <location>
        <position position="107"/>
    </location>
</feature>
<keyword evidence="10 16" id="KW-0460">Magnesium</keyword>
<dbReference type="InterPro" id="IPR017961">
    <property type="entry name" value="DNA_pol_Y-fam_little_finger"/>
</dbReference>
<dbReference type="InterPro" id="IPR050116">
    <property type="entry name" value="DNA_polymerase-Y"/>
</dbReference>
<evidence type="ECO:0000259" key="17">
    <source>
        <dbReference type="PROSITE" id="PS50173"/>
    </source>
</evidence>
<evidence type="ECO:0000256" key="16">
    <source>
        <dbReference type="HAMAP-Rule" id="MF_01113"/>
    </source>
</evidence>
<evidence type="ECO:0000256" key="8">
    <source>
        <dbReference type="ARBA" id="ARBA00022723"/>
    </source>
</evidence>
<dbReference type="Gene3D" id="3.40.1170.60">
    <property type="match status" value="1"/>
</dbReference>
<dbReference type="NCBIfam" id="NF002882">
    <property type="entry name" value="PRK03348.1"/>
    <property type="match status" value="1"/>
</dbReference>
<evidence type="ECO:0000256" key="7">
    <source>
        <dbReference type="ARBA" id="ARBA00022705"/>
    </source>
</evidence>
<evidence type="ECO:0000256" key="6">
    <source>
        <dbReference type="ARBA" id="ARBA00022695"/>
    </source>
</evidence>
<gene>
    <name evidence="16" type="primary">dinB</name>
    <name evidence="18" type="ORF">EFY87_02985</name>
</gene>
<comment type="caution">
    <text evidence="18">The sequence shown here is derived from an EMBL/GenBank/DDBJ whole genome shotgun (WGS) entry which is preliminary data.</text>
</comment>
<organism evidence="18 19">
    <name type="scientific">Flexivirga caeni</name>
    <dbReference type="NCBI Taxonomy" id="2294115"/>
    <lineage>
        <taxon>Bacteria</taxon>
        <taxon>Bacillati</taxon>
        <taxon>Actinomycetota</taxon>
        <taxon>Actinomycetes</taxon>
        <taxon>Micrococcales</taxon>
        <taxon>Dermacoccaceae</taxon>
        <taxon>Flexivirga</taxon>
    </lineage>
</organism>
<proteinExistence type="inferred from homology"/>
<evidence type="ECO:0000256" key="14">
    <source>
        <dbReference type="ARBA" id="ARBA00025589"/>
    </source>
</evidence>
<dbReference type="AlphaFoldDB" id="A0A3M9MHN1"/>
<evidence type="ECO:0000256" key="1">
    <source>
        <dbReference type="ARBA" id="ARBA00004496"/>
    </source>
</evidence>
<dbReference type="InterPro" id="IPR001126">
    <property type="entry name" value="UmuC"/>
</dbReference>
<feature type="binding site" evidence="16">
    <location>
        <position position="11"/>
    </location>
    <ligand>
        <name>Mg(2+)</name>
        <dbReference type="ChEBI" id="CHEBI:18420"/>
    </ligand>
</feature>
<dbReference type="SUPFAM" id="SSF100879">
    <property type="entry name" value="Lesion bypass DNA polymerase (Y-family), little finger domain"/>
    <property type="match status" value="1"/>
</dbReference>
<evidence type="ECO:0000256" key="13">
    <source>
        <dbReference type="ARBA" id="ARBA00023204"/>
    </source>
</evidence>
<evidence type="ECO:0000256" key="11">
    <source>
        <dbReference type="ARBA" id="ARBA00022932"/>
    </source>
</evidence>
<evidence type="ECO:0000256" key="10">
    <source>
        <dbReference type="ARBA" id="ARBA00022842"/>
    </source>
</evidence>
<dbReference type="InterPro" id="IPR036775">
    <property type="entry name" value="DNA_pol_Y-fam_lit_finger_sf"/>
</dbReference>
<comment type="subunit">
    <text evidence="16">Monomer.</text>
</comment>
<keyword evidence="5 16" id="KW-0808">Transferase</keyword>
<evidence type="ECO:0000256" key="9">
    <source>
        <dbReference type="ARBA" id="ARBA00022763"/>
    </source>
</evidence>
<dbReference type="GO" id="GO:0003684">
    <property type="term" value="F:damaged DNA binding"/>
    <property type="evidence" value="ECO:0007669"/>
    <property type="project" value="InterPro"/>
</dbReference>
<keyword evidence="8 16" id="KW-0479">Metal-binding</keyword>
<dbReference type="FunFam" id="3.30.1490.100:FF:000004">
    <property type="entry name" value="DNA polymerase IV"/>
    <property type="match status" value="1"/>
</dbReference>
<comment type="catalytic activity">
    <reaction evidence="15 16">
        <text>DNA(n) + a 2'-deoxyribonucleoside 5'-triphosphate = DNA(n+1) + diphosphate</text>
        <dbReference type="Rhea" id="RHEA:22508"/>
        <dbReference type="Rhea" id="RHEA-COMP:17339"/>
        <dbReference type="Rhea" id="RHEA-COMP:17340"/>
        <dbReference type="ChEBI" id="CHEBI:33019"/>
        <dbReference type="ChEBI" id="CHEBI:61560"/>
        <dbReference type="ChEBI" id="CHEBI:173112"/>
        <dbReference type="EC" id="2.7.7.7"/>
    </reaction>
</comment>
<keyword evidence="3 16" id="KW-0515">Mutator protein</keyword>
<dbReference type="InterPro" id="IPR053848">
    <property type="entry name" value="IMS_HHH_1"/>
</dbReference>
<dbReference type="RefSeq" id="WP_123269978.1">
    <property type="nucleotide sequence ID" value="NZ_RJJQ01000002.1"/>
</dbReference>
<dbReference type="Pfam" id="PF11799">
    <property type="entry name" value="IMS_C"/>
    <property type="match status" value="1"/>
</dbReference>
<comment type="cofactor">
    <cofactor evidence="16">
        <name>Mg(2+)</name>
        <dbReference type="ChEBI" id="CHEBI:18420"/>
    </cofactor>
    <text evidence="16">Binds 2 magnesium ions per subunit.</text>
</comment>
<dbReference type="GO" id="GO:0006281">
    <property type="term" value="P:DNA repair"/>
    <property type="evidence" value="ECO:0007669"/>
    <property type="project" value="UniProtKB-UniRule"/>
</dbReference>
<dbReference type="PROSITE" id="PS50173">
    <property type="entry name" value="UMUC"/>
    <property type="match status" value="1"/>
</dbReference>
<dbReference type="Gene3D" id="3.30.70.270">
    <property type="match status" value="1"/>
</dbReference>
<name>A0A3M9MHN1_9MICO</name>
<feature type="binding site" evidence="16">
    <location>
        <position position="106"/>
    </location>
    <ligand>
        <name>Mg(2+)</name>
        <dbReference type="ChEBI" id="CHEBI:18420"/>
    </ligand>
</feature>
<dbReference type="Pfam" id="PF00817">
    <property type="entry name" value="IMS"/>
    <property type="match status" value="1"/>
</dbReference>
<dbReference type="PANTHER" id="PTHR11076">
    <property type="entry name" value="DNA REPAIR POLYMERASE UMUC / TRANSFERASE FAMILY MEMBER"/>
    <property type="match status" value="1"/>
</dbReference>
<dbReference type="InterPro" id="IPR022880">
    <property type="entry name" value="DNApol_IV"/>
</dbReference>
<evidence type="ECO:0000256" key="3">
    <source>
        <dbReference type="ARBA" id="ARBA00022457"/>
    </source>
</evidence>
<evidence type="ECO:0000313" key="19">
    <source>
        <dbReference type="Proteomes" id="UP000271678"/>
    </source>
</evidence>
<dbReference type="Proteomes" id="UP000271678">
    <property type="component" value="Unassembled WGS sequence"/>
</dbReference>
<dbReference type="InterPro" id="IPR043502">
    <property type="entry name" value="DNA/RNA_pol_sf"/>
</dbReference>
<feature type="domain" description="UmuC" evidence="17">
    <location>
        <begin position="7"/>
        <end position="192"/>
    </location>
</feature>
<evidence type="ECO:0000256" key="4">
    <source>
        <dbReference type="ARBA" id="ARBA00022490"/>
    </source>
</evidence>
<feature type="site" description="Substrate discrimination" evidence="16">
    <location>
        <position position="16"/>
    </location>
</feature>
<dbReference type="Gene3D" id="3.30.1490.100">
    <property type="entry name" value="DNA polymerase, Y-family, little finger domain"/>
    <property type="match status" value="1"/>
</dbReference>
<dbReference type="InterPro" id="IPR043128">
    <property type="entry name" value="Rev_trsase/Diguanyl_cyclase"/>
</dbReference>
<keyword evidence="9 16" id="KW-0227">DNA damage</keyword>
<evidence type="ECO:0000256" key="2">
    <source>
        <dbReference type="ARBA" id="ARBA00010945"/>
    </source>
</evidence>
<keyword evidence="4 16" id="KW-0963">Cytoplasm</keyword>
<protein>
    <recommendedName>
        <fullName evidence="16">DNA polymerase IV</fullName>
        <shortName evidence="16">Pol IV</shortName>
        <ecNumber evidence="16">2.7.7.7</ecNumber>
    </recommendedName>
</protein>
<dbReference type="GO" id="GO:0009432">
    <property type="term" value="P:SOS response"/>
    <property type="evidence" value="ECO:0007669"/>
    <property type="project" value="TreeGrafter"/>
</dbReference>
<dbReference type="GO" id="GO:0006261">
    <property type="term" value="P:DNA-templated DNA replication"/>
    <property type="evidence" value="ECO:0007669"/>
    <property type="project" value="UniProtKB-UniRule"/>
</dbReference>
<dbReference type="EC" id="2.7.7.7" evidence="16"/>
<dbReference type="GO" id="GO:0003887">
    <property type="term" value="F:DNA-directed DNA polymerase activity"/>
    <property type="evidence" value="ECO:0007669"/>
    <property type="project" value="UniProtKB-UniRule"/>
</dbReference>
<evidence type="ECO:0000256" key="12">
    <source>
        <dbReference type="ARBA" id="ARBA00023125"/>
    </source>
</evidence>
<dbReference type="GO" id="GO:0000287">
    <property type="term" value="F:magnesium ion binding"/>
    <property type="evidence" value="ECO:0007669"/>
    <property type="project" value="UniProtKB-UniRule"/>
</dbReference>
<dbReference type="SUPFAM" id="SSF56672">
    <property type="entry name" value="DNA/RNA polymerases"/>
    <property type="match status" value="1"/>
</dbReference>
<dbReference type="CDD" id="cd03586">
    <property type="entry name" value="PolY_Pol_IV_kappa"/>
    <property type="match status" value="1"/>
</dbReference>
<reference evidence="18 19" key="1">
    <citation type="submission" date="2018-11" db="EMBL/GenBank/DDBJ databases">
        <title>Draft genome of Simplicispira Flexivirga sp. BO-16.</title>
        <authorList>
            <person name="Im W.T."/>
        </authorList>
    </citation>
    <scope>NUCLEOTIDE SEQUENCE [LARGE SCALE GENOMIC DNA]</scope>
    <source>
        <strain evidence="18 19">BO-16</strain>
    </source>
</reference>
<evidence type="ECO:0000256" key="15">
    <source>
        <dbReference type="ARBA" id="ARBA00049244"/>
    </source>
</evidence>
<comment type="similarity">
    <text evidence="2 16">Belongs to the DNA polymerase type-Y family.</text>
</comment>
<dbReference type="PANTHER" id="PTHR11076:SF33">
    <property type="entry name" value="DNA POLYMERASE KAPPA"/>
    <property type="match status" value="1"/>
</dbReference>
<keyword evidence="19" id="KW-1185">Reference proteome</keyword>
<dbReference type="NCBIfam" id="NF002677">
    <property type="entry name" value="PRK02406.1"/>
    <property type="match status" value="1"/>
</dbReference>
<evidence type="ECO:0000256" key="5">
    <source>
        <dbReference type="ARBA" id="ARBA00022679"/>
    </source>
</evidence>
<keyword evidence="7 16" id="KW-0235">DNA replication</keyword>
<dbReference type="HAMAP" id="MF_01113">
    <property type="entry name" value="DNApol_IV"/>
    <property type="match status" value="1"/>
</dbReference>
<keyword evidence="6 16" id="KW-0548">Nucleotidyltransferase</keyword>
<accession>A0A3M9MHN1</accession>
<dbReference type="GO" id="GO:0042276">
    <property type="term" value="P:error-prone translesion synthesis"/>
    <property type="evidence" value="ECO:0007669"/>
    <property type="project" value="TreeGrafter"/>
</dbReference>
<keyword evidence="13 16" id="KW-0234">DNA repair</keyword>
<dbReference type="Gene3D" id="1.10.150.20">
    <property type="entry name" value="5' to 3' exonuclease, C-terminal subdomain"/>
    <property type="match status" value="1"/>
</dbReference>
<keyword evidence="12 16" id="KW-0238">DNA-binding</keyword>
<comment type="subcellular location">
    <subcellularLocation>
        <location evidence="1 16">Cytoplasm</location>
    </subcellularLocation>
</comment>
<evidence type="ECO:0000313" key="18">
    <source>
        <dbReference type="EMBL" id="RNI24685.1"/>
    </source>
</evidence>